<comment type="caution">
    <text evidence="1">The sequence shown here is derived from an EMBL/GenBank/DDBJ whole genome shotgun (WGS) entry which is preliminary data.</text>
</comment>
<dbReference type="EMBL" id="BSEC01000001">
    <property type="protein sequence ID" value="GLI91119.1"/>
    <property type="molecule type" value="Genomic_DNA"/>
</dbReference>
<reference evidence="1" key="1">
    <citation type="journal article" date="2023" name="Int. J. Syst. Evol. Microbiol.">
        <title>Methylocystis iwaonis sp. nov., a type II methane-oxidizing bacterium from surface soil of a rice paddy field in Japan, and emended description of the genus Methylocystis (ex Whittenbury et al. 1970) Bowman et al. 1993.</title>
        <authorList>
            <person name="Kaise H."/>
            <person name="Sawadogo J.B."/>
            <person name="Alam M.S."/>
            <person name="Ueno C."/>
            <person name="Dianou D."/>
            <person name="Shinjo R."/>
            <person name="Asakawa S."/>
        </authorList>
    </citation>
    <scope>NUCLEOTIDE SEQUENCE</scope>
    <source>
        <strain evidence="1">LMG27198</strain>
    </source>
</reference>
<evidence type="ECO:0008006" key="3">
    <source>
        <dbReference type="Google" id="ProtNLM"/>
    </source>
</evidence>
<keyword evidence="2" id="KW-1185">Reference proteome</keyword>
<name>A0A9W6LQD4_9HYPH</name>
<sequence length="122" mass="12415">MSLQKTSFHNWSCWSSVTAVAEHEAVAIAQRTKAALAAAKARGVKLGSPVAANTVAAARSGTSAKARSKAQNIGAVVKDIECSGVTTLSGIGRALEARGVQTPSGNTNWQAAQVARVRATAA</sequence>
<dbReference type="AlphaFoldDB" id="A0A9W6LQD4"/>
<organism evidence="1 2">
    <name type="scientific">Methylocystis echinoides</name>
    <dbReference type="NCBI Taxonomy" id="29468"/>
    <lineage>
        <taxon>Bacteria</taxon>
        <taxon>Pseudomonadati</taxon>
        <taxon>Pseudomonadota</taxon>
        <taxon>Alphaproteobacteria</taxon>
        <taxon>Hyphomicrobiales</taxon>
        <taxon>Methylocystaceae</taxon>
        <taxon>Methylocystis</taxon>
    </lineage>
</organism>
<gene>
    <name evidence="1" type="ORF">LMG27198_01110</name>
</gene>
<protein>
    <recommendedName>
        <fullName evidence="3">Resolvase</fullName>
    </recommendedName>
</protein>
<proteinExistence type="predicted"/>
<evidence type="ECO:0000313" key="2">
    <source>
        <dbReference type="Proteomes" id="UP001144323"/>
    </source>
</evidence>
<dbReference type="Proteomes" id="UP001144323">
    <property type="component" value="Unassembled WGS sequence"/>
</dbReference>
<accession>A0A9W6LQD4</accession>
<evidence type="ECO:0000313" key="1">
    <source>
        <dbReference type="EMBL" id="GLI91119.1"/>
    </source>
</evidence>
<dbReference type="RefSeq" id="WP_281799677.1">
    <property type="nucleotide sequence ID" value="NZ_BSEC01000001.1"/>
</dbReference>